<dbReference type="EMBL" id="LILB01000007">
    <property type="protein sequence ID" value="KOO48214.1"/>
    <property type="molecule type" value="Genomic_DNA"/>
</dbReference>
<evidence type="ECO:0008006" key="4">
    <source>
        <dbReference type="Google" id="ProtNLM"/>
    </source>
</evidence>
<comment type="caution">
    <text evidence="2">The sequence shown here is derived from an EMBL/GenBank/DDBJ whole genome shotgun (WGS) entry which is preliminary data.</text>
</comment>
<gene>
    <name evidence="2" type="ORF">AMD00_17530</name>
</gene>
<protein>
    <recommendedName>
        <fullName evidence="4">Spore cortex biosynthesis protein YabQ</fullName>
    </recommendedName>
</protein>
<dbReference type="RefSeq" id="WP_083446291.1">
    <property type="nucleotide sequence ID" value="NZ_LILB01000007.1"/>
</dbReference>
<feature type="transmembrane region" description="Helical" evidence="1">
    <location>
        <begin position="45"/>
        <end position="64"/>
    </location>
</feature>
<feature type="transmembrane region" description="Helical" evidence="1">
    <location>
        <begin position="76"/>
        <end position="94"/>
    </location>
</feature>
<reference evidence="3" key="1">
    <citation type="submission" date="2015-08" db="EMBL/GenBank/DDBJ databases">
        <title>Fjat-10028 dsm 16317.</title>
        <authorList>
            <person name="Liu B."/>
            <person name="Wang J."/>
            <person name="Zhu Y."/>
            <person name="Liu G."/>
            <person name="Chen Q."/>
            <person name="Chen Z."/>
            <person name="Lan J."/>
            <person name="Che J."/>
            <person name="Ge C."/>
            <person name="Shi H."/>
            <person name="Pan Z."/>
            <person name="Liu X."/>
        </authorList>
    </citation>
    <scope>NUCLEOTIDE SEQUENCE [LARGE SCALE GENOMIC DNA]</scope>
    <source>
        <strain evidence="3">DSM 16317</strain>
    </source>
</reference>
<evidence type="ECO:0000256" key="1">
    <source>
        <dbReference type="SAM" id="Phobius"/>
    </source>
</evidence>
<evidence type="ECO:0000313" key="2">
    <source>
        <dbReference type="EMBL" id="KOO48214.1"/>
    </source>
</evidence>
<feature type="transmembrane region" description="Helical" evidence="1">
    <location>
        <begin position="100"/>
        <end position="124"/>
    </location>
</feature>
<dbReference type="Pfam" id="PF09578">
    <property type="entry name" value="Spore_YabQ"/>
    <property type="match status" value="1"/>
</dbReference>
<evidence type="ECO:0000313" key="3">
    <source>
        <dbReference type="Proteomes" id="UP000036867"/>
    </source>
</evidence>
<dbReference type="OrthoDB" id="2452115at2"/>
<organism evidence="2 3">
    <name type="scientific">Viridibacillus arvi</name>
    <dbReference type="NCBI Taxonomy" id="263475"/>
    <lineage>
        <taxon>Bacteria</taxon>
        <taxon>Bacillati</taxon>
        <taxon>Bacillota</taxon>
        <taxon>Bacilli</taxon>
        <taxon>Bacillales</taxon>
        <taxon>Caryophanaceae</taxon>
        <taxon>Viridibacillus</taxon>
    </lineage>
</organism>
<sequence>MTLTAQFLSLLVMIASGIVGAACIDLVRTIKYYAPPRSIRRKGYIALELITWLILGIASFYLLFKVRAGEWRIVDPIAQLAGFYCYQLYFQSVFRFGGRLIYIILLRPLWLIFNFFVSIIRWIIRALMRVVRLLLLPFRPLVKKTKQLRLKKKG</sequence>
<dbReference type="InterPro" id="IPR019074">
    <property type="entry name" value="YabQ"/>
</dbReference>
<keyword evidence="1" id="KW-1133">Transmembrane helix</keyword>
<name>A0A0M0LAY8_9BACL</name>
<keyword evidence="1" id="KW-0812">Transmembrane</keyword>
<dbReference type="Proteomes" id="UP000036867">
    <property type="component" value="Unassembled WGS sequence"/>
</dbReference>
<dbReference type="NCBIfam" id="TIGR02893">
    <property type="entry name" value="spore_yabQ"/>
    <property type="match status" value="1"/>
</dbReference>
<accession>A0A0M0LAY8</accession>
<dbReference type="AlphaFoldDB" id="A0A0M0LAY8"/>
<dbReference type="GeneID" id="301137896"/>
<keyword evidence="1" id="KW-0472">Membrane</keyword>
<proteinExistence type="predicted"/>
<dbReference type="STRING" id="263475.AMD00_17530"/>
<keyword evidence="3" id="KW-1185">Reference proteome</keyword>